<dbReference type="Proteomes" id="UP000582487">
    <property type="component" value="Unassembled WGS sequence"/>
</dbReference>
<evidence type="ECO:0000313" key="3">
    <source>
        <dbReference type="Proteomes" id="UP000582487"/>
    </source>
</evidence>
<evidence type="ECO:0000313" key="4">
    <source>
        <dbReference type="Proteomes" id="UP001209486"/>
    </source>
</evidence>
<comment type="caution">
    <text evidence="2">The sequence shown here is derived from an EMBL/GenBank/DDBJ whole genome shotgun (WGS) entry which is preliminary data.</text>
</comment>
<dbReference type="RefSeq" id="WP_081455751.1">
    <property type="nucleotide sequence ID" value="NZ_CAMPUA010000028.1"/>
</dbReference>
<reference evidence="1 4" key="1">
    <citation type="submission" date="2019-08" db="EMBL/GenBank/DDBJ databases">
        <title>Comparison of rpoB and gyrB Sequences from Mobiluncus Species and Development of a Multiplex PCR Method for Clinical Detection of Mobiluncus curtisii and Mobiluncus mulieris.</title>
        <authorList>
            <person name="Yang L."/>
            <person name="Shen Y."/>
            <person name="Xu G."/>
            <person name="Shu L.-B."/>
            <person name="Hu J."/>
            <person name="Zhang R."/>
            <person name="Wang Y."/>
            <person name="Zhou H.-W."/>
            <person name="Zhang X."/>
        </authorList>
    </citation>
    <scope>NUCLEOTIDE SEQUENCE [LARGE SCALE GENOMIC DNA]</scope>
    <source>
        <strain evidence="1 4">M26</strain>
    </source>
</reference>
<dbReference type="Proteomes" id="UP001209486">
    <property type="component" value="Unassembled WGS sequence"/>
</dbReference>
<gene>
    <name evidence="1" type="ORF">FYZ43_10835</name>
    <name evidence="2" type="ORF">HHJ74_06915</name>
</gene>
<accession>A0A848RTA4</accession>
<evidence type="ECO:0000313" key="1">
    <source>
        <dbReference type="EMBL" id="MCU9969857.1"/>
    </source>
</evidence>
<reference evidence="2 3" key="2">
    <citation type="submission" date="2020-04" db="EMBL/GenBank/DDBJ databases">
        <title>Antimicrobial susceptibility and clonality of vaginal-derived multi-drug resistant Mobiluncus isolates in China.</title>
        <authorList>
            <person name="Zhang X."/>
        </authorList>
    </citation>
    <scope>NUCLEOTIDE SEQUENCE [LARGE SCALE GENOMIC DNA]</scope>
    <source>
        <strain evidence="2 3">7</strain>
    </source>
</reference>
<organism evidence="2 3">
    <name type="scientific">Mobiluncus mulieris</name>
    <dbReference type="NCBI Taxonomy" id="2052"/>
    <lineage>
        <taxon>Bacteria</taxon>
        <taxon>Bacillati</taxon>
        <taxon>Actinomycetota</taxon>
        <taxon>Actinomycetes</taxon>
        <taxon>Actinomycetales</taxon>
        <taxon>Actinomycetaceae</taxon>
        <taxon>Mobiluncus</taxon>
    </lineage>
</organism>
<protein>
    <submittedName>
        <fullName evidence="2">Uncharacterized protein</fullName>
    </submittedName>
</protein>
<dbReference type="AlphaFoldDB" id="A0A848RTA4"/>
<sequence length="100" mass="11341">MIKPSFQIRLEESVITLYGGDEFQDNNIALNDFVKKHPDITQAVKNFGNLNDINSSNWTQYAKATSEMGDYPGELMASFLDTYAVSYFNLFRAALVTQFV</sequence>
<proteinExistence type="predicted"/>
<dbReference type="GeneID" id="61167580"/>
<evidence type="ECO:0000313" key="2">
    <source>
        <dbReference type="EMBL" id="NMW93424.1"/>
    </source>
</evidence>
<name>A0A848RTA4_9ACTO</name>
<dbReference type="EMBL" id="JABCUV010000007">
    <property type="protein sequence ID" value="NMW93424.1"/>
    <property type="molecule type" value="Genomic_DNA"/>
</dbReference>
<dbReference type="EMBL" id="VSZY01000029">
    <property type="protein sequence ID" value="MCU9969857.1"/>
    <property type="molecule type" value="Genomic_DNA"/>
</dbReference>